<evidence type="ECO:0000313" key="2">
    <source>
        <dbReference type="EMBL" id="SOC25247.1"/>
    </source>
</evidence>
<dbReference type="AlphaFoldDB" id="A0A285TQ71"/>
<dbReference type="InterPro" id="IPR052345">
    <property type="entry name" value="Rad_response_metalloprotease"/>
</dbReference>
<organism evidence="2 3">
    <name type="scientific">Stappia indica</name>
    <dbReference type="NCBI Taxonomy" id="538381"/>
    <lineage>
        <taxon>Bacteria</taxon>
        <taxon>Pseudomonadati</taxon>
        <taxon>Pseudomonadota</taxon>
        <taxon>Alphaproteobacteria</taxon>
        <taxon>Hyphomicrobiales</taxon>
        <taxon>Stappiaceae</taxon>
        <taxon>Stappia</taxon>
    </lineage>
</organism>
<dbReference type="EMBL" id="OBML01000014">
    <property type="protein sequence ID" value="SOC25247.1"/>
    <property type="molecule type" value="Genomic_DNA"/>
</dbReference>
<dbReference type="RefSeq" id="WP_097176431.1">
    <property type="nucleotide sequence ID" value="NZ_OBML01000014.1"/>
</dbReference>
<name>A0A285TQ71_9HYPH</name>
<dbReference type="InterPro" id="IPR010359">
    <property type="entry name" value="IrrE_HExxH"/>
</dbReference>
<accession>A0A285TQ71</accession>
<sequence length="208" mass="23946">MRMRSNEEIDAVVERTRDRMNIRGTLCPDMVHVLDCLTRRNFPRFSYVVVDDSELPNEEAKYDSNICQITVRRSVHCKAQEGDARARMTLAHELGHLVLGHGGIRYRKTSTNVAESAVSNVRIEEREAKYFASAFLAPLYLAKDCNSALELEQTFNISRQAAEIRHEEISKIRRVERKEQRPLPEGVVNFLQEAKKRGRKVDPSFLDT</sequence>
<dbReference type="Proteomes" id="UP000219331">
    <property type="component" value="Unassembled WGS sequence"/>
</dbReference>
<dbReference type="PANTHER" id="PTHR43236">
    <property type="entry name" value="ANTITOXIN HIGA1"/>
    <property type="match status" value="1"/>
</dbReference>
<dbReference type="Gene3D" id="1.10.10.2910">
    <property type="match status" value="1"/>
</dbReference>
<keyword evidence="3" id="KW-1185">Reference proteome</keyword>
<reference evidence="2 3" key="1">
    <citation type="submission" date="2017-08" db="EMBL/GenBank/DDBJ databases">
        <authorList>
            <person name="de Groot N.N."/>
        </authorList>
    </citation>
    <scope>NUCLEOTIDE SEQUENCE [LARGE SCALE GENOMIC DNA]</scope>
    <source>
        <strain evidence="2 3">USBA 352</strain>
    </source>
</reference>
<protein>
    <recommendedName>
        <fullName evidence="1">IrrE N-terminal-like domain-containing protein</fullName>
    </recommendedName>
</protein>
<gene>
    <name evidence="2" type="ORF">SAMN05421512_11418</name>
</gene>
<dbReference type="Pfam" id="PF06114">
    <property type="entry name" value="Peptidase_M78"/>
    <property type="match status" value="1"/>
</dbReference>
<proteinExistence type="predicted"/>
<dbReference type="PANTHER" id="PTHR43236:SF1">
    <property type="entry name" value="BLL7220 PROTEIN"/>
    <property type="match status" value="1"/>
</dbReference>
<evidence type="ECO:0000313" key="3">
    <source>
        <dbReference type="Proteomes" id="UP000219331"/>
    </source>
</evidence>
<feature type="domain" description="IrrE N-terminal-like" evidence="1">
    <location>
        <begin position="57"/>
        <end position="165"/>
    </location>
</feature>
<evidence type="ECO:0000259" key="1">
    <source>
        <dbReference type="Pfam" id="PF06114"/>
    </source>
</evidence>